<dbReference type="PANTHER" id="PTHR12428">
    <property type="entry name" value="OXA1"/>
    <property type="match status" value="1"/>
</dbReference>
<sequence length="270" mass="31645">VQSGGKDRFSIYIGPLDYKELAHYDNSLDELIMSDGWSVFRPISRYLILPVLEWLNSFIPNYGLVIIIFSIMVKLILFPLTKHSYQSQKRMQKMQPLMNEIKEKYKNDQQRQQKEMIELYKKHGNPMSGCLPMLLQMPLLFALYQVFKSTIQLRGAMFIPGWINDLSTSEALFTLPVSLPFYGNEFNLLPVLMALTMFFQSKMTMQDPKQKSMVYFMPLFMLVLFNRFPSGLNLYYTLFNLLTIVQQKYIHVEDEEVKPSVKKPSGKKKK</sequence>
<dbReference type="Proteomes" id="UP000885771">
    <property type="component" value="Unassembled WGS sequence"/>
</dbReference>
<keyword evidence="2" id="KW-0813">Transport</keyword>
<comment type="caution">
    <text evidence="12">The sequence shown here is derived from an EMBL/GenBank/DDBJ whole genome shotgun (WGS) entry which is preliminary data.</text>
</comment>
<gene>
    <name evidence="12" type="primary">yidC</name>
    <name evidence="12" type="ORF">ENJ15_07485</name>
</gene>
<dbReference type="GO" id="GO:0005886">
    <property type="term" value="C:plasma membrane"/>
    <property type="evidence" value="ECO:0007669"/>
    <property type="project" value="UniProtKB-SubCell"/>
</dbReference>
<reference evidence="12" key="1">
    <citation type="journal article" date="2020" name="mSystems">
        <title>Genome- and Community-Level Interaction Insights into Carbon Utilization and Element Cycling Functions of Hydrothermarchaeota in Hydrothermal Sediment.</title>
        <authorList>
            <person name="Zhou Z."/>
            <person name="Liu Y."/>
            <person name="Xu W."/>
            <person name="Pan J."/>
            <person name="Luo Z.H."/>
            <person name="Li M."/>
        </authorList>
    </citation>
    <scope>NUCLEOTIDE SEQUENCE [LARGE SCALE GENOMIC DNA]</scope>
    <source>
        <strain evidence="12">HyVt-460</strain>
    </source>
</reference>
<keyword evidence="6 10" id="KW-1133">Transmembrane helix</keyword>
<evidence type="ECO:0000256" key="7">
    <source>
        <dbReference type="ARBA" id="ARBA00023136"/>
    </source>
</evidence>
<comment type="subcellular location">
    <subcellularLocation>
        <location evidence="1">Cell membrane</location>
        <topology evidence="1">Multi-pass membrane protein</topology>
    </subcellularLocation>
    <subcellularLocation>
        <location evidence="9">Membrane</location>
        <topology evidence="9">Multi-pass membrane protein</topology>
    </subcellularLocation>
</comment>
<proteinExistence type="inferred from homology"/>
<dbReference type="GO" id="GO:0051205">
    <property type="term" value="P:protein insertion into membrane"/>
    <property type="evidence" value="ECO:0007669"/>
    <property type="project" value="TreeGrafter"/>
</dbReference>
<dbReference type="EMBL" id="DRLI01000287">
    <property type="protein sequence ID" value="HHM02842.1"/>
    <property type="molecule type" value="Genomic_DNA"/>
</dbReference>
<dbReference type="PANTHER" id="PTHR12428:SF65">
    <property type="entry name" value="CYTOCHROME C OXIDASE ASSEMBLY PROTEIN COX18, MITOCHONDRIAL"/>
    <property type="match status" value="1"/>
</dbReference>
<evidence type="ECO:0000313" key="12">
    <source>
        <dbReference type="EMBL" id="HHM02842.1"/>
    </source>
</evidence>
<evidence type="ECO:0000256" key="9">
    <source>
        <dbReference type="RuleBase" id="RU003945"/>
    </source>
</evidence>
<dbReference type="CDD" id="cd20070">
    <property type="entry name" value="5TM_YidC_Alb3"/>
    <property type="match status" value="1"/>
</dbReference>
<feature type="transmembrane region" description="Helical" evidence="10">
    <location>
        <begin position="212"/>
        <end position="229"/>
    </location>
</feature>
<dbReference type="GO" id="GO:0015031">
    <property type="term" value="P:protein transport"/>
    <property type="evidence" value="ECO:0007669"/>
    <property type="project" value="UniProtKB-KW"/>
</dbReference>
<evidence type="ECO:0000256" key="1">
    <source>
        <dbReference type="ARBA" id="ARBA00004651"/>
    </source>
</evidence>
<feature type="non-terminal residue" evidence="12">
    <location>
        <position position="1"/>
    </location>
</feature>
<dbReference type="AlphaFoldDB" id="A0A7V5VF84"/>
<keyword evidence="5" id="KW-0653">Protein transport</keyword>
<keyword evidence="8" id="KW-0143">Chaperone</keyword>
<feature type="transmembrane region" description="Helical" evidence="10">
    <location>
        <begin position="181"/>
        <end position="200"/>
    </location>
</feature>
<keyword evidence="7 10" id="KW-0472">Membrane</keyword>
<dbReference type="InterPro" id="IPR047196">
    <property type="entry name" value="YidC_ALB_C"/>
</dbReference>
<accession>A0A7V5VF84</accession>
<keyword evidence="3" id="KW-1003">Cell membrane</keyword>
<dbReference type="InterPro" id="IPR028055">
    <property type="entry name" value="YidC/Oxa/ALB_C"/>
</dbReference>
<protein>
    <submittedName>
        <fullName evidence="12">Membrane protein insertase YidC</fullName>
    </submittedName>
</protein>
<dbReference type="NCBIfam" id="TIGR03592">
    <property type="entry name" value="yidC_oxa1_cterm"/>
    <property type="match status" value="1"/>
</dbReference>
<evidence type="ECO:0000256" key="5">
    <source>
        <dbReference type="ARBA" id="ARBA00022927"/>
    </source>
</evidence>
<feature type="transmembrane region" description="Helical" evidence="10">
    <location>
        <begin position="62"/>
        <end position="81"/>
    </location>
</feature>
<dbReference type="GO" id="GO:0032977">
    <property type="term" value="F:membrane insertase activity"/>
    <property type="evidence" value="ECO:0007669"/>
    <property type="project" value="InterPro"/>
</dbReference>
<evidence type="ECO:0000259" key="11">
    <source>
        <dbReference type="Pfam" id="PF02096"/>
    </source>
</evidence>
<dbReference type="InterPro" id="IPR001708">
    <property type="entry name" value="YidC/ALB3/OXA1/COX18"/>
</dbReference>
<feature type="domain" description="Membrane insertase YidC/Oxa/ALB C-terminal" evidence="11">
    <location>
        <begin position="62"/>
        <end position="251"/>
    </location>
</feature>
<dbReference type="PRINTS" id="PR01900">
    <property type="entry name" value="YIDCPROTEIN"/>
</dbReference>
<evidence type="ECO:0000256" key="10">
    <source>
        <dbReference type="SAM" id="Phobius"/>
    </source>
</evidence>
<evidence type="ECO:0000256" key="8">
    <source>
        <dbReference type="ARBA" id="ARBA00023186"/>
    </source>
</evidence>
<keyword evidence="4 9" id="KW-0812">Transmembrane</keyword>
<organism evidence="12">
    <name type="scientific">Caldithrix abyssi</name>
    <dbReference type="NCBI Taxonomy" id="187145"/>
    <lineage>
        <taxon>Bacteria</taxon>
        <taxon>Pseudomonadati</taxon>
        <taxon>Calditrichota</taxon>
        <taxon>Calditrichia</taxon>
        <taxon>Calditrichales</taxon>
        <taxon>Calditrichaceae</taxon>
        <taxon>Caldithrix</taxon>
    </lineage>
</organism>
<evidence type="ECO:0000256" key="6">
    <source>
        <dbReference type="ARBA" id="ARBA00022989"/>
    </source>
</evidence>
<evidence type="ECO:0000256" key="4">
    <source>
        <dbReference type="ARBA" id="ARBA00022692"/>
    </source>
</evidence>
<dbReference type="Pfam" id="PF02096">
    <property type="entry name" value="60KD_IMP"/>
    <property type="match status" value="1"/>
</dbReference>
<comment type="similarity">
    <text evidence="9">Belongs to the OXA1/ALB3/YidC family.</text>
</comment>
<evidence type="ECO:0000256" key="2">
    <source>
        <dbReference type="ARBA" id="ARBA00022448"/>
    </source>
</evidence>
<name>A0A7V5VF84_CALAY</name>
<evidence type="ECO:0000256" key="3">
    <source>
        <dbReference type="ARBA" id="ARBA00022475"/>
    </source>
</evidence>